<dbReference type="Proteomes" id="UP000765509">
    <property type="component" value="Unassembled WGS sequence"/>
</dbReference>
<gene>
    <name evidence="1" type="ORF">O181_104780</name>
</gene>
<name>A0A9Q3JKI8_9BASI</name>
<reference evidence="1" key="1">
    <citation type="submission" date="2021-03" db="EMBL/GenBank/DDBJ databases">
        <title>Draft genome sequence of rust myrtle Austropuccinia psidii MF-1, a brazilian biotype.</title>
        <authorList>
            <person name="Quecine M.C."/>
            <person name="Pachon D.M.R."/>
            <person name="Bonatelli M.L."/>
            <person name="Correr F.H."/>
            <person name="Franceschini L.M."/>
            <person name="Leite T.F."/>
            <person name="Margarido G.R.A."/>
            <person name="Almeida C.A."/>
            <person name="Ferrarezi J.A."/>
            <person name="Labate C.A."/>
        </authorList>
    </citation>
    <scope>NUCLEOTIDE SEQUENCE</scope>
    <source>
        <strain evidence="1">MF-1</strain>
    </source>
</reference>
<comment type="caution">
    <text evidence="1">The sequence shown here is derived from an EMBL/GenBank/DDBJ whole genome shotgun (WGS) entry which is preliminary data.</text>
</comment>
<protein>
    <submittedName>
        <fullName evidence="1">Uncharacterized protein</fullName>
    </submittedName>
</protein>
<organism evidence="1 2">
    <name type="scientific">Austropuccinia psidii MF-1</name>
    <dbReference type="NCBI Taxonomy" id="1389203"/>
    <lineage>
        <taxon>Eukaryota</taxon>
        <taxon>Fungi</taxon>
        <taxon>Dikarya</taxon>
        <taxon>Basidiomycota</taxon>
        <taxon>Pucciniomycotina</taxon>
        <taxon>Pucciniomycetes</taxon>
        <taxon>Pucciniales</taxon>
        <taxon>Sphaerophragmiaceae</taxon>
        <taxon>Austropuccinia</taxon>
    </lineage>
</organism>
<evidence type="ECO:0000313" key="1">
    <source>
        <dbReference type="EMBL" id="MBW0565065.1"/>
    </source>
</evidence>
<sequence length="111" mass="12460">MAFLGHLAPPRLLRPVGRNSQSIGQLGPFWPTPMRRKGGNHLAPKARWVLNHNWADLSQFWPPIPCTQFWPKNHLDTKMAIEAIGPIFGHGPPWTILPDATRPAQKAFPST</sequence>
<keyword evidence="2" id="KW-1185">Reference proteome</keyword>
<accession>A0A9Q3JKI8</accession>
<dbReference type="EMBL" id="AVOT02076805">
    <property type="protein sequence ID" value="MBW0565065.1"/>
    <property type="molecule type" value="Genomic_DNA"/>
</dbReference>
<proteinExistence type="predicted"/>
<evidence type="ECO:0000313" key="2">
    <source>
        <dbReference type="Proteomes" id="UP000765509"/>
    </source>
</evidence>
<dbReference type="AlphaFoldDB" id="A0A9Q3JKI8"/>